<evidence type="ECO:0000313" key="4">
    <source>
        <dbReference type="Proteomes" id="UP000518315"/>
    </source>
</evidence>
<keyword evidence="1" id="KW-0479">Metal-binding</keyword>
<dbReference type="Gene3D" id="3.90.330.10">
    <property type="entry name" value="Nitrile hydratase alpha /Thiocyanate hydrolase gamma"/>
    <property type="match status" value="1"/>
</dbReference>
<dbReference type="InterPro" id="IPR004232">
    <property type="entry name" value="CN_Hdrtase_a/SCN_Hdrlase_g"/>
</dbReference>
<keyword evidence="3" id="KW-0456">Lyase</keyword>
<evidence type="ECO:0000259" key="2">
    <source>
        <dbReference type="Pfam" id="PF02979"/>
    </source>
</evidence>
<comment type="caution">
    <text evidence="3">The sequence shown here is derived from an EMBL/GenBank/DDBJ whole genome shotgun (WGS) entry which is preliminary data.</text>
</comment>
<dbReference type="EC" id="4.2.1.84" evidence="3"/>
<dbReference type="Pfam" id="PF02979">
    <property type="entry name" value="NHase_alpha"/>
    <property type="match status" value="1"/>
</dbReference>
<dbReference type="EMBL" id="JACHXH010000018">
    <property type="protein sequence ID" value="MBB3136929.1"/>
    <property type="molecule type" value="Genomic_DNA"/>
</dbReference>
<dbReference type="AlphaFoldDB" id="A0A7W5BQE5"/>
<dbReference type="InterPro" id="IPR018141">
    <property type="entry name" value="Nitrile_hydratase_asu"/>
</dbReference>
<reference evidence="3 4" key="1">
    <citation type="submission" date="2020-08" db="EMBL/GenBank/DDBJ databases">
        <title>Genomic Encyclopedia of Type Strains, Phase III (KMG-III): the genomes of soil and plant-associated and newly described type strains.</title>
        <authorList>
            <person name="Whitman W."/>
        </authorList>
    </citation>
    <scope>NUCLEOTIDE SEQUENCE [LARGE SCALE GENOMIC DNA]</scope>
    <source>
        <strain evidence="3 4">CECT 4113</strain>
    </source>
</reference>
<evidence type="ECO:0000313" key="3">
    <source>
        <dbReference type="EMBL" id="MBB3136929.1"/>
    </source>
</evidence>
<accession>A0A7W5BQE5</accession>
<proteinExistence type="predicted"/>
<keyword evidence="4" id="KW-1185">Reference proteome</keyword>
<gene>
    <name evidence="3" type="ORF">FHS26_004687</name>
</gene>
<dbReference type="GO" id="GO:0046914">
    <property type="term" value="F:transition metal ion binding"/>
    <property type="evidence" value="ECO:0007669"/>
    <property type="project" value="InterPro"/>
</dbReference>
<dbReference type="InterPro" id="IPR036648">
    <property type="entry name" value="CN_Hdrase_a/SCN_Hdrase_g_sf"/>
</dbReference>
<name>A0A7W5BQE5_9HYPH</name>
<dbReference type="NCBIfam" id="TIGR01323">
    <property type="entry name" value="nitrile_alph"/>
    <property type="match status" value="1"/>
</dbReference>
<organism evidence="3 4">
    <name type="scientific">Rhizobium pisi</name>
    <dbReference type="NCBI Taxonomy" id="574561"/>
    <lineage>
        <taxon>Bacteria</taxon>
        <taxon>Pseudomonadati</taxon>
        <taxon>Pseudomonadota</taxon>
        <taxon>Alphaproteobacteria</taxon>
        <taxon>Hyphomicrobiales</taxon>
        <taxon>Rhizobiaceae</taxon>
        <taxon>Rhizobium/Agrobacterium group</taxon>
        <taxon>Rhizobium</taxon>
    </lineage>
</organism>
<dbReference type="GO" id="GO:0018822">
    <property type="term" value="F:nitrile hydratase activity"/>
    <property type="evidence" value="ECO:0007669"/>
    <property type="project" value="UniProtKB-EC"/>
</dbReference>
<evidence type="ECO:0000256" key="1">
    <source>
        <dbReference type="ARBA" id="ARBA00022723"/>
    </source>
</evidence>
<protein>
    <submittedName>
        <fullName evidence="3">Nitrile hydratase</fullName>
        <ecNumber evidence="3">4.2.1.84</ecNumber>
    </submittedName>
</protein>
<sequence>MMLFLLAVGSAEACHEALEEGQTTGHQNWDDAMTEFDPKKLSHIHHALHSDLPSEPALRTKALESLLTEKKLLDAAAIDAWIEMYHDEIGPKRGAAVVARAWIDPAFKERLLADGTSAIAELGFAGHATGHLQAVENTPTVHNLVVCTLCSCYPFSLLGMSPAWYKSNEYRARAVRDPRGVLKEFGVELGAETQVRVWDSTSERRYLVVPQRPVGLDGWEEGALAELVTRNSMIGTQRDLYPSGMTS</sequence>
<feature type="domain" description="Nitrile hydratase alpha/Thiocyanate hydrolase gamma" evidence="2">
    <location>
        <begin position="55"/>
        <end position="236"/>
    </location>
</feature>
<dbReference type="Proteomes" id="UP000518315">
    <property type="component" value="Unassembled WGS sequence"/>
</dbReference>
<dbReference type="SUPFAM" id="SSF56209">
    <property type="entry name" value="Nitrile hydratase alpha chain"/>
    <property type="match status" value="1"/>
</dbReference>